<dbReference type="RefSeq" id="WP_017054407.1">
    <property type="nucleotide sequence ID" value="NZ_AJYW02000041.1"/>
</dbReference>
<dbReference type="AlphaFoldDB" id="A0A1E5D512"/>
<dbReference type="EMBL" id="AJYW02000041">
    <property type="protein sequence ID" value="OEE78667.1"/>
    <property type="molecule type" value="Genomic_DNA"/>
</dbReference>
<dbReference type="SUPFAM" id="SSF53146">
    <property type="entry name" value="Nitrogenase accessory factor-like"/>
    <property type="match status" value="1"/>
</dbReference>
<evidence type="ECO:0000313" key="4">
    <source>
        <dbReference type="EMBL" id="OEE78667.1"/>
    </source>
</evidence>
<proteinExistence type="predicted"/>
<comment type="caution">
    <text evidence="4">The sequence shown here is derived from an EMBL/GenBank/DDBJ whole genome shotgun (WGS) entry which is preliminary data.</text>
</comment>
<dbReference type="Pfam" id="PF02579">
    <property type="entry name" value="Nitro_FeMo-Co"/>
    <property type="match status" value="1"/>
</dbReference>
<keyword evidence="1" id="KW-0535">Nitrogen fixation</keyword>
<organism evidence="4 5">
    <name type="scientific">Vibrio genomosp. F6 str. FF-238</name>
    <dbReference type="NCBI Taxonomy" id="1191298"/>
    <lineage>
        <taxon>Bacteria</taxon>
        <taxon>Pseudomonadati</taxon>
        <taxon>Pseudomonadota</taxon>
        <taxon>Gammaproteobacteria</taxon>
        <taxon>Vibrionales</taxon>
        <taxon>Vibrionaceae</taxon>
        <taxon>Vibrio</taxon>
    </lineage>
</organism>
<reference evidence="4 5" key="1">
    <citation type="journal article" date="2012" name="Science">
        <title>Ecological populations of bacteria act as socially cohesive units of antibiotic production and resistance.</title>
        <authorList>
            <person name="Cordero O.X."/>
            <person name="Wildschutte H."/>
            <person name="Kirkup B."/>
            <person name="Proehl S."/>
            <person name="Ngo L."/>
            <person name="Hussain F."/>
            <person name="Le Roux F."/>
            <person name="Mincer T."/>
            <person name="Polz M.F."/>
        </authorList>
    </citation>
    <scope>NUCLEOTIDE SEQUENCE [LARGE SCALE GENOMIC DNA]</scope>
    <source>
        <strain evidence="4 5">FF-238</strain>
    </source>
</reference>
<feature type="region of interest" description="Disordered" evidence="2">
    <location>
        <begin position="106"/>
        <end position="140"/>
    </location>
</feature>
<evidence type="ECO:0000313" key="5">
    <source>
        <dbReference type="Proteomes" id="UP000094165"/>
    </source>
</evidence>
<dbReference type="Proteomes" id="UP000094165">
    <property type="component" value="Unassembled WGS sequence"/>
</dbReference>
<dbReference type="InterPro" id="IPR003731">
    <property type="entry name" value="Di-Nase_FeMo-co_biosynth"/>
</dbReference>
<keyword evidence="5" id="KW-1185">Reference proteome</keyword>
<evidence type="ECO:0000256" key="1">
    <source>
        <dbReference type="ARBA" id="ARBA00023231"/>
    </source>
</evidence>
<dbReference type="Gene3D" id="3.30.420.130">
    <property type="entry name" value="Dinitrogenase iron-molybdenum cofactor biosynthesis domain"/>
    <property type="match status" value="1"/>
</dbReference>
<feature type="domain" description="Dinitrogenase iron-molybdenum cofactor biosynthesis" evidence="3">
    <location>
        <begin position="9"/>
        <end position="88"/>
    </location>
</feature>
<evidence type="ECO:0000259" key="3">
    <source>
        <dbReference type="Pfam" id="PF02579"/>
    </source>
</evidence>
<gene>
    <name evidence="4" type="ORF">A130_12690</name>
</gene>
<dbReference type="InterPro" id="IPR036105">
    <property type="entry name" value="DiNase_FeMo-co_biosyn_sf"/>
</dbReference>
<protein>
    <recommendedName>
        <fullName evidence="3">Dinitrogenase iron-molybdenum cofactor biosynthesis domain-containing protein</fullName>
    </recommendedName>
</protein>
<name>A0A1E5D512_9VIBR</name>
<feature type="compositionally biased region" description="Basic and acidic residues" evidence="2">
    <location>
        <begin position="120"/>
        <end position="130"/>
    </location>
</feature>
<evidence type="ECO:0000256" key="2">
    <source>
        <dbReference type="SAM" id="MobiDB-lite"/>
    </source>
</evidence>
<sequence>MIYAVPCNNATIAGHYSKANQFLIVDDNKTQSFFIDNPAVSVGGCQGKKQLVEQLIKHHVDTVVIRNIGERLLTKLFNHNISVYKASRNSELMSVHPSQLEIVTDLSTARPSINHKKKGCHSEKTRDANSHSKKLSPQTIKSLRQVLGLHSQESEQ</sequence>
<accession>A0A1E5D512</accession>